<name>A0AAV1B821_VICFA</name>
<dbReference type="InterPro" id="IPR000157">
    <property type="entry name" value="TIR_dom"/>
</dbReference>
<evidence type="ECO:0000259" key="1">
    <source>
        <dbReference type="Pfam" id="PF01582"/>
    </source>
</evidence>
<organism evidence="2 3">
    <name type="scientific">Vicia faba</name>
    <name type="common">Broad bean</name>
    <name type="synonym">Faba vulgaris</name>
    <dbReference type="NCBI Taxonomy" id="3906"/>
    <lineage>
        <taxon>Eukaryota</taxon>
        <taxon>Viridiplantae</taxon>
        <taxon>Streptophyta</taxon>
        <taxon>Embryophyta</taxon>
        <taxon>Tracheophyta</taxon>
        <taxon>Spermatophyta</taxon>
        <taxon>Magnoliopsida</taxon>
        <taxon>eudicotyledons</taxon>
        <taxon>Gunneridae</taxon>
        <taxon>Pentapetalae</taxon>
        <taxon>rosids</taxon>
        <taxon>fabids</taxon>
        <taxon>Fabales</taxon>
        <taxon>Fabaceae</taxon>
        <taxon>Papilionoideae</taxon>
        <taxon>50 kb inversion clade</taxon>
        <taxon>NPAAA clade</taxon>
        <taxon>Hologalegina</taxon>
        <taxon>IRL clade</taxon>
        <taxon>Fabeae</taxon>
        <taxon>Vicia</taxon>
    </lineage>
</organism>
<dbReference type="InterPro" id="IPR035897">
    <property type="entry name" value="Toll_tir_struct_dom_sf"/>
</dbReference>
<reference evidence="2 3" key="1">
    <citation type="submission" date="2023-01" db="EMBL/GenBank/DDBJ databases">
        <authorList>
            <person name="Kreplak J."/>
        </authorList>
    </citation>
    <scope>NUCLEOTIDE SEQUENCE [LARGE SCALE GENOMIC DNA]</scope>
</reference>
<accession>A0AAV1B821</accession>
<proteinExistence type="predicted"/>
<sequence length="169" mass="19338">MAMASSSNTSSLALVTLPLRKNFDVFVSFRGPDTRFNFTDHLFDAFERIGITVFTDEEIREVKYQGPHYPTMTTSSGWKPEVQMTLYSPSRTTASLSVIANEDLITDKSNHIWLNYFPKESSYNVQYGRFHVKIVSNGGLDVEVKKSLKHEFLAIQDETHPQPQVHSFR</sequence>
<dbReference type="AlphaFoldDB" id="A0AAV1B821"/>
<dbReference type="EMBL" id="OX451741">
    <property type="protein sequence ID" value="CAI8617529.1"/>
    <property type="molecule type" value="Genomic_DNA"/>
</dbReference>
<dbReference type="SUPFAM" id="SSF52200">
    <property type="entry name" value="Toll/Interleukin receptor TIR domain"/>
    <property type="match status" value="1"/>
</dbReference>
<evidence type="ECO:0000313" key="2">
    <source>
        <dbReference type="EMBL" id="CAI8617529.1"/>
    </source>
</evidence>
<dbReference type="GO" id="GO:0007165">
    <property type="term" value="P:signal transduction"/>
    <property type="evidence" value="ECO:0007669"/>
    <property type="project" value="InterPro"/>
</dbReference>
<dbReference type="Proteomes" id="UP001157006">
    <property type="component" value="Chromosome 6"/>
</dbReference>
<evidence type="ECO:0000313" key="3">
    <source>
        <dbReference type="Proteomes" id="UP001157006"/>
    </source>
</evidence>
<protein>
    <recommendedName>
        <fullName evidence="1">TIR domain-containing protein</fullName>
    </recommendedName>
</protein>
<dbReference type="Gene3D" id="3.40.50.10140">
    <property type="entry name" value="Toll/interleukin-1 receptor homology (TIR) domain"/>
    <property type="match status" value="1"/>
</dbReference>
<dbReference type="Pfam" id="PF01582">
    <property type="entry name" value="TIR"/>
    <property type="match status" value="1"/>
</dbReference>
<keyword evidence="3" id="KW-1185">Reference proteome</keyword>
<feature type="domain" description="TIR" evidence="1">
    <location>
        <begin position="22"/>
        <end position="58"/>
    </location>
</feature>
<gene>
    <name evidence="2" type="ORF">VFH_VI081200</name>
</gene>